<dbReference type="GO" id="GO:0019843">
    <property type="term" value="F:rRNA binding"/>
    <property type="evidence" value="ECO:0007669"/>
    <property type="project" value="UniProtKB-KW"/>
</dbReference>
<dbReference type="EMBL" id="LVVT01000022">
    <property type="protein sequence ID" value="TQS81515.1"/>
    <property type="molecule type" value="Genomic_DNA"/>
</dbReference>
<name>A0A8J8PCB1_9ARCH</name>
<gene>
    <name evidence="5" type="ORF">A3207_03690</name>
</gene>
<comment type="similarity">
    <text evidence="1">Belongs to the class IV-like SAM-binding methyltransferase superfamily. RNA methyltransferase NEP1 family.</text>
</comment>
<dbReference type="SUPFAM" id="SSF75217">
    <property type="entry name" value="alpha/beta knot"/>
    <property type="match status" value="1"/>
</dbReference>
<reference evidence="5" key="1">
    <citation type="submission" date="2016-03" db="EMBL/GenBank/DDBJ databases">
        <authorList>
            <person name="Borrel G."/>
            <person name="Mccann A."/>
            <person name="O'Toole P.W."/>
        </authorList>
    </citation>
    <scope>NUCLEOTIDE SEQUENCE</scope>
    <source>
        <strain evidence="5">183</strain>
    </source>
</reference>
<dbReference type="InterPro" id="IPR005304">
    <property type="entry name" value="Rbsml_bgen_MeTrfase_EMG1/NEP1"/>
</dbReference>
<evidence type="ECO:0000313" key="6">
    <source>
        <dbReference type="Proteomes" id="UP000752814"/>
    </source>
</evidence>
<dbReference type="RefSeq" id="WP_400195467.1">
    <property type="nucleotide sequence ID" value="NZ_CAYAYE010000017.1"/>
</dbReference>
<dbReference type="Pfam" id="PF03587">
    <property type="entry name" value="EMG1"/>
    <property type="match status" value="1"/>
</dbReference>
<evidence type="ECO:0000256" key="4">
    <source>
        <dbReference type="ARBA" id="ARBA00022884"/>
    </source>
</evidence>
<organism evidence="5 6">
    <name type="scientific">Candidatus Methanomassiliicoccus intestinalis</name>
    <dbReference type="NCBI Taxonomy" id="1406512"/>
    <lineage>
        <taxon>Archaea</taxon>
        <taxon>Methanobacteriati</taxon>
        <taxon>Thermoplasmatota</taxon>
        <taxon>Thermoplasmata</taxon>
        <taxon>Methanomassiliicoccales</taxon>
        <taxon>Methanomassiliicoccaceae</taxon>
        <taxon>Methanomassiliicoccus</taxon>
    </lineage>
</organism>
<dbReference type="InterPro" id="IPR029026">
    <property type="entry name" value="tRNA_m1G_MTases_N"/>
</dbReference>
<accession>A0A8J8PCB1</accession>
<dbReference type="Proteomes" id="UP000752814">
    <property type="component" value="Unassembled WGS sequence"/>
</dbReference>
<evidence type="ECO:0000256" key="1">
    <source>
        <dbReference type="ARBA" id="ARBA00008115"/>
    </source>
</evidence>
<sequence length="187" mass="20745">MKLTIVFADAEIEKAPEDGEIPLLDAYFYPDVEGRRGRPDIVHNALTILRSSLLWNHIDVAVCTEHGEIIIPEKNAFVQNYLDFMSQVSSLLSGGESEGYKLTRMNFSDFIQSLHADKIVALSPDGDKISLRNEILTGGHTVLIIGAFSDGDYSSPVYELCDSSVSIDDRILTVPEVIMSVLHELNF</sequence>
<keyword evidence="4" id="KW-0694">RNA-binding</keyword>
<dbReference type="InterPro" id="IPR029028">
    <property type="entry name" value="Alpha/beta_knot_MTases"/>
</dbReference>
<dbReference type="Gene3D" id="3.40.1280.10">
    <property type="match status" value="1"/>
</dbReference>
<dbReference type="AlphaFoldDB" id="A0A8J8PCB1"/>
<proteinExistence type="inferred from homology"/>
<protein>
    <recommendedName>
        <fullName evidence="7">Ribosome biogenesis protein</fullName>
    </recommendedName>
</protein>
<evidence type="ECO:0000256" key="2">
    <source>
        <dbReference type="ARBA" id="ARBA00022517"/>
    </source>
</evidence>
<evidence type="ECO:0000313" key="5">
    <source>
        <dbReference type="EMBL" id="TQS81515.1"/>
    </source>
</evidence>
<keyword evidence="2" id="KW-0690">Ribosome biogenesis</keyword>
<keyword evidence="3" id="KW-0699">rRNA-binding</keyword>
<evidence type="ECO:0008006" key="7">
    <source>
        <dbReference type="Google" id="ProtNLM"/>
    </source>
</evidence>
<evidence type="ECO:0000256" key="3">
    <source>
        <dbReference type="ARBA" id="ARBA00022730"/>
    </source>
</evidence>
<dbReference type="GO" id="GO:0070475">
    <property type="term" value="P:rRNA base methylation"/>
    <property type="evidence" value="ECO:0007669"/>
    <property type="project" value="InterPro"/>
</dbReference>
<dbReference type="GO" id="GO:0070037">
    <property type="term" value="F:rRNA (pseudouridine) methyltransferase activity"/>
    <property type="evidence" value="ECO:0007669"/>
    <property type="project" value="InterPro"/>
</dbReference>
<comment type="caution">
    <text evidence="5">The sequence shown here is derived from an EMBL/GenBank/DDBJ whole genome shotgun (WGS) entry which is preliminary data.</text>
</comment>